<reference evidence="2" key="1">
    <citation type="submission" date="2021-01" db="EMBL/GenBank/DDBJ databases">
        <title>Caligus Genome Assembly.</title>
        <authorList>
            <person name="Gallardo-Escarate C."/>
        </authorList>
    </citation>
    <scope>NUCLEOTIDE SEQUENCE [LARGE SCALE GENOMIC DNA]</scope>
</reference>
<proteinExistence type="predicted"/>
<feature type="non-terminal residue" evidence="1">
    <location>
        <position position="1"/>
    </location>
</feature>
<name>A0A7T8HIN1_CALRO</name>
<dbReference type="GO" id="GO:0008233">
    <property type="term" value="F:peptidase activity"/>
    <property type="evidence" value="ECO:0007669"/>
    <property type="project" value="UniProtKB-KW"/>
</dbReference>
<dbReference type="GO" id="GO:0006508">
    <property type="term" value="P:proteolysis"/>
    <property type="evidence" value="ECO:0007669"/>
    <property type="project" value="UniProtKB-KW"/>
</dbReference>
<organism evidence="1 2">
    <name type="scientific">Caligus rogercresseyi</name>
    <name type="common">Sea louse</name>
    <dbReference type="NCBI Taxonomy" id="217165"/>
    <lineage>
        <taxon>Eukaryota</taxon>
        <taxon>Metazoa</taxon>
        <taxon>Ecdysozoa</taxon>
        <taxon>Arthropoda</taxon>
        <taxon>Crustacea</taxon>
        <taxon>Multicrustacea</taxon>
        <taxon>Hexanauplia</taxon>
        <taxon>Copepoda</taxon>
        <taxon>Siphonostomatoida</taxon>
        <taxon>Caligidae</taxon>
        <taxon>Caligus</taxon>
    </lineage>
</organism>
<keyword evidence="1" id="KW-0378">Hydrolase</keyword>
<evidence type="ECO:0000313" key="2">
    <source>
        <dbReference type="Proteomes" id="UP000595437"/>
    </source>
</evidence>
<dbReference type="OrthoDB" id="1938591at2759"/>
<dbReference type="EMBL" id="CP045896">
    <property type="protein sequence ID" value="QQP50446.1"/>
    <property type="molecule type" value="Genomic_DNA"/>
</dbReference>
<keyword evidence="1" id="KW-0645">Protease</keyword>
<gene>
    <name evidence="1" type="ORF">FKW44_011452</name>
</gene>
<evidence type="ECO:0000313" key="1">
    <source>
        <dbReference type="EMBL" id="QQP50446.1"/>
    </source>
</evidence>
<feature type="non-terminal residue" evidence="1">
    <location>
        <position position="125"/>
    </location>
</feature>
<dbReference type="AlphaFoldDB" id="A0A7T8HIN1"/>
<protein>
    <submittedName>
        <fullName evidence="1">Serine protease H6</fullName>
    </submittedName>
</protein>
<dbReference type="Proteomes" id="UP000595437">
    <property type="component" value="Chromosome 7"/>
</dbReference>
<accession>A0A7T8HIN1</accession>
<sequence length="125" mass="13814">DEVVAVSEKSVLRVVDLLDWIAVPCEVVWDRGLSGVHHPDGSALSLGEHSLYPEFLEDVRQEKVSIGDTQSPEDLAVIILSLSQYARYRSVPQADLRCGEGLDLSLTGSCTWGIYGTHEKYIRSL</sequence>
<keyword evidence="2" id="KW-1185">Reference proteome</keyword>